<comment type="caution">
    <text evidence="1">The sequence shown here is derived from an EMBL/GenBank/DDBJ whole genome shotgun (WGS) entry which is preliminary data.</text>
</comment>
<gene>
    <name evidence="1" type="ORF">EV187_1020</name>
</gene>
<name>A0A4Q7MPF6_9MICO</name>
<dbReference type="NCBIfam" id="TIGR04029">
    <property type="entry name" value="CMD_Avi_7170"/>
    <property type="match status" value="1"/>
</dbReference>
<evidence type="ECO:0000313" key="1">
    <source>
        <dbReference type="EMBL" id="RZS68589.1"/>
    </source>
</evidence>
<evidence type="ECO:0000313" key="2">
    <source>
        <dbReference type="Proteomes" id="UP000293289"/>
    </source>
</evidence>
<protein>
    <submittedName>
        <fullName evidence="1">CMD domain protein</fullName>
    </submittedName>
</protein>
<sequence>MTDLIDRLAGVRPGGSVDALRRHRPATRDNAQASYDALFTEIDETHATRAERAAVAQFVAVLHDDEVAAAHYAALARDAGGDRLADAISDVAGAARATGPYGRYPADGPLAGESVDGPRFLLDDHGHAELGDRLAAALEHAHLLVFRPRESSPAALVALADAGWSTDGIVTLSQLVSFLAFQLRVAAGLRLLTNEEAAA</sequence>
<dbReference type="EMBL" id="SGWY01000001">
    <property type="protein sequence ID" value="RZS68589.1"/>
    <property type="molecule type" value="Genomic_DNA"/>
</dbReference>
<organism evidence="1 2">
    <name type="scientific">Agromyces ramosus</name>
    <dbReference type="NCBI Taxonomy" id="33879"/>
    <lineage>
        <taxon>Bacteria</taxon>
        <taxon>Bacillati</taxon>
        <taxon>Actinomycetota</taxon>
        <taxon>Actinomycetes</taxon>
        <taxon>Micrococcales</taxon>
        <taxon>Microbacteriaceae</taxon>
        <taxon>Agromyces</taxon>
    </lineage>
</organism>
<dbReference type="AlphaFoldDB" id="A0A4Q7MPF6"/>
<keyword evidence="2" id="KW-1185">Reference proteome</keyword>
<proteinExistence type="predicted"/>
<dbReference type="Proteomes" id="UP000293289">
    <property type="component" value="Unassembled WGS sequence"/>
</dbReference>
<accession>A0A4Q7MPF6</accession>
<reference evidence="1 2" key="1">
    <citation type="submission" date="2019-02" db="EMBL/GenBank/DDBJ databases">
        <title>Genomic Encyclopedia of Type Strains, Phase IV (KMG-IV): sequencing the most valuable type-strain genomes for metagenomic binning, comparative biology and taxonomic classification.</title>
        <authorList>
            <person name="Goeker M."/>
        </authorList>
    </citation>
    <scope>NUCLEOTIDE SEQUENCE [LARGE SCALE GENOMIC DNA]</scope>
    <source>
        <strain evidence="1 2">DSM 43045</strain>
    </source>
</reference>
<dbReference type="InterPro" id="IPR023982">
    <property type="entry name" value="CHP04029_CMD-like"/>
</dbReference>
<dbReference type="Gene3D" id="1.20.1290.10">
    <property type="entry name" value="AhpD-like"/>
    <property type="match status" value="1"/>
</dbReference>
<dbReference type="SUPFAM" id="SSF69118">
    <property type="entry name" value="AhpD-like"/>
    <property type="match status" value="1"/>
</dbReference>
<dbReference type="OrthoDB" id="8718286at2"/>
<dbReference type="InterPro" id="IPR029032">
    <property type="entry name" value="AhpD-like"/>
</dbReference>
<dbReference type="RefSeq" id="WP_130351882.1">
    <property type="nucleotide sequence ID" value="NZ_SGWY01000001.1"/>
</dbReference>